<proteinExistence type="predicted"/>
<reference evidence="1" key="1">
    <citation type="submission" date="2014-07" db="EMBL/GenBank/DDBJ databases">
        <title>Identification of a novel salt tolerance gene in wild soybean by whole-genome sequencing.</title>
        <authorList>
            <person name="Lam H.-M."/>
            <person name="Qi X."/>
            <person name="Li M.-W."/>
            <person name="Liu X."/>
            <person name="Xie M."/>
            <person name="Ni M."/>
            <person name="Xu X."/>
        </authorList>
    </citation>
    <scope>NUCLEOTIDE SEQUENCE [LARGE SCALE GENOMIC DNA]</scope>
    <source>
        <tissue evidence="1">Root</tissue>
    </source>
</reference>
<gene>
    <name evidence="1" type="ORF">glysoja_044868</name>
</gene>
<dbReference type="Proteomes" id="UP000053555">
    <property type="component" value="Unassembled WGS sequence"/>
</dbReference>
<name>A0A0B2RTI9_GLYSO</name>
<accession>A0A0B2RTI9</accession>
<dbReference type="EMBL" id="KN648189">
    <property type="protein sequence ID" value="KHN35579.1"/>
    <property type="molecule type" value="Genomic_DNA"/>
</dbReference>
<sequence>MESLETTEIASQFLHKNEETSPAFSLVAQVDCYQIITSFRRPASSFSQPPSLLI</sequence>
<evidence type="ECO:0000313" key="1">
    <source>
        <dbReference type="EMBL" id="KHN35579.1"/>
    </source>
</evidence>
<protein>
    <submittedName>
        <fullName evidence="1">Uncharacterized protein</fullName>
    </submittedName>
</protein>
<organism evidence="1">
    <name type="scientific">Glycine soja</name>
    <name type="common">Wild soybean</name>
    <dbReference type="NCBI Taxonomy" id="3848"/>
    <lineage>
        <taxon>Eukaryota</taxon>
        <taxon>Viridiplantae</taxon>
        <taxon>Streptophyta</taxon>
        <taxon>Embryophyta</taxon>
        <taxon>Tracheophyta</taxon>
        <taxon>Spermatophyta</taxon>
        <taxon>Magnoliopsida</taxon>
        <taxon>eudicotyledons</taxon>
        <taxon>Gunneridae</taxon>
        <taxon>Pentapetalae</taxon>
        <taxon>rosids</taxon>
        <taxon>fabids</taxon>
        <taxon>Fabales</taxon>
        <taxon>Fabaceae</taxon>
        <taxon>Papilionoideae</taxon>
        <taxon>50 kb inversion clade</taxon>
        <taxon>NPAAA clade</taxon>
        <taxon>indigoferoid/millettioid clade</taxon>
        <taxon>Phaseoleae</taxon>
        <taxon>Glycine</taxon>
        <taxon>Glycine subgen. Soja</taxon>
    </lineage>
</organism>
<dbReference type="AlphaFoldDB" id="A0A0B2RTI9"/>